<dbReference type="EMBL" id="VIGC01000022">
    <property type="protein sequence ID" value="TQE94607.1"/>
    <property type="molecule type" value="Genomic_DNA"/>
</dbReference>
<feature type="domain" description="Amidohydrolase-related" evidence="2">
    <location>
        <begin position="7"/>
        <end position="276"/>
    </location>
</feature>
<comment type="similarity">
    <text evidence="1">Belongs to the metallo-dependent hydrolases superfamily.</text>
</comment>
<keyword evidence="4" id="KW-1185">Reference proteome</keyword>
<sequence length="288" mass="33554">MRPPMIIDSHSHAWPRWPYQPPVPDFESRGRVEQLLYEMDQAGVDQAVIVCARIDHNPDNNDYVAEQVQRYPDRLHQFADVDCSWWPTYHTPGAADRLREAADRWPIKGFTHYLKADDDGAWLYSDEGLAFFEVAAQRRLIASIACRPQHQPAIRRVAAAFPTLPILIHHLGGVRQDEAPPRPLLQEVLESARYPNIYLKFSGFAYVATVQWDFPYWETHPVIRPLYEHYGPRRMCWGSDYPVVRKFMTYRQALEAFRTHCTFVPEEEKPWILGQNLAHLLETGQVPH</sequence>
<protein>
    <submittedName>
        <fullName evidence="3">Amidohydrolase</fullName>
    </submittedName>
</protein>
<gene>
    <name evidence="3" type="ORF">FKZ61_16125</name>
</gene>
<dbReference type="AlphaFoldDB" id="A0A540VCX9"/>
<keyword evidence="3" id="KW-0378">Hydrolase</keyword>
<dbReference type="InterPro" id="IPR052350">
    <property type="entry name" value="Metallo-dep_Lactonases"/>
</dbReference>
<name>A0A540VCX9_9CHLR</name>
<dbReference type="Pfam" id="PF04909">
    <property type="entry name" value="Amidohydro_2"/>
    <property type="match status" value="1"/>
</dbReference>
<evidence type="ECO:0000313" key="4">
    <source>
        <dbReference type="Proteomes" id="UP000317371"/>
    </source>
</evidence>
<dbReference type="GO" id="GO:0016787">
    <property type="term" value="F:hydrolase activity"/>
    <property type="evidence" value="ECO:0007669"/>
    <property type="project" value="UniProtKB-KW"/>
</dbReference>
<dbReference type="Proteomes" id="UP000317371">
    <property type="component" value="Unassembled WGS sequence"/>
</dbReference>
<dbReference type="InterPro" id="IPR006680">
    <property type="entry name" value="Amidohydro-rel"/>
</dbReference>
<accession>A0A540VCX9</accession>
<evidence type="ECO:0000256" key="1">
    <source>
        <dbReference type="ARBA" id="ARBA00038310"/>
    </source>
</evidence>
<proteinExistence type="inferred from homology"/>
<organism evidence="3 4">
    <name type="scientific">Litorilinea aerophila</name>
    <dbReference type="NCBI Taxonomy" id="1204385"/>
    <lineage>
        <taxon>Bacteria</taxon>
        <taxon>Bacillati</taxon>
        <taxon>Chloroflexota</taxon>
        <taxon>Caldilineae</taxon>
        <taxon>Caldilineales</taxon>
        <taxon>Caldilineaceae</taxon>
        <taxon>Litorilinea</taxon>
    </lineage>
</organism>
<dbReference type="PANTHER" id="PTHR43569:SF2">
    <property type="entry name" value="AMIDOHYDROLASE-RELATED DOMAIN-CONTAINING PROTEIN"/>
    <property type="match status" value="1"/>
</dbReference>
<dbReference type="InterPro" id="IPR032466">
    <property type="entry name" value="Metal_Hydrolase"/>
</dbReference>
<reference evidence="3 4" key="1">
    <citation type="submission" date="2019-06" db="EMBL/GenBank/DDBJ databases">
        <title>Genome sequence of Litorilinea aerophila BAA-2444.</title>
        <authorList>
            <person name="Maclea K.S."/>
            <person name="Maurais E.G."/>
            <person name="Iannazzi L.C."/>
        </authorList>
    </citation>
    <scope>NUCLEOTIDE SEQUENCE [LARGE SCALE GENOMIC DNA]</scope>
    <source>
        <strain evidence="3 4">ATCC BAA-2444</strain>
    </source>
</reference>
<dbReference type="InParanoid" id="A0A540VCX9"/>
<dbReference type="PANTHER" id="PTHR43569">
    <property type="entry name" value="AMIDOHYDROLASE"/>
    <property type="match status" value="1"/>
</dbReference>
<comment type="caution">
    <text evidence="3">The sequence shown here is derived from an EMBL/GenBank/DDBJ whole genome shotgun (WGS) entry which is preliminary data.</text>
</comment>
<dbReference type="Gene3D" id="3.20.20.140">
    <property type="entry name" value="Metal-dependent hydrolases"/>
    <property type="match status" value="1"/>
</dbReference>
<evidence type="ECO:0000259" key="2">
    <source>
        <dbReference type="Pfam" id="PF04909"/>
    </source>
</evidence>
<evidence type="ECO:0000313" key="3">
    <source>
        <dbReference type="EMBL" id="TQE94607.1"/>
    </source>
</evidence>
<dbReference type="SUPFAM" id="SSF51556">
    <property type="entry name" value="Metallo-dependent hydrolases"/>
    <property type="match status" value="1"/>
</dbReference>
<dbReference type="OrthoDB" id="9771932at2"/>